<feature type="region of interest" description="Disordered" evidence="4">
    <location>
        <begin position="618"/>
        <end position="654"/>
    </location>
</feature>
<comment type="caution">
    <text evidence="5">The sequence shown here is derived from an EMBL/GenBank/DDBJ whole genome shotgun (WGS) entry which is preliminary data.</text>
</comment>
<evidence type="ECO:0000256" key="1">
    <source>
        <dbReference type="ARBA" id="ARBA00004173"/>
    </source>
</evidence>
<keyword evidence="3" id="KW-0496">Mitochondrion</keyword>
<organism evidence="5 6">
    <name type="scientific">Apiospora aurea</name>
    <dbReference type="NCBI Taxonomy" id="335848"/>
    <lineage>
        <taxon>Eukaryota</taxon>
        <taxon>Fungi</taxon>
        <taxon>Dikarya</taxon>
        <taxon>Ascomycota</taxon>
        <taxon>Pezizomycotina</taxon>
        <taxon>Sordariomycetes</taxon>
        <taxon>Xylariomycetidae</taxon>
        <taxon>Amphisphaeriales</taxon>
        <taxon>Apiosporaceae</taxon>
        <taxon>Apiospora</taxon>
    </lineage>
</organism>
<accession>A0ABR1PS20</accession>
<evidence type="ECO:0000256" key="3">
    <source>
        <dbReference type="ARBA" id="ARBA00023128"/>
    </source>
</evidence>
<dbReference type="EMBL" id="JAQQWE010000011">
    <property type="protein sequence ID" value="KAK7936716.1"/>
    <property type="molecule type" value="Genomic_DNA"/>
</dbReference>
<evidence type="ECO:0000313" key="5">
    <source>
        <dbReference type="EMBL" id="KAK7936716.1"/>
    </source>
</evidence>
<evidence type="ECO:0000313" key="6">
    <source>
        <dbReference type="Proteomes" id="UP001391051"/>
    </source>
</evidence>
<protein>
    <submittedName>
        <fullName evidence="5">Mitochondrial ATPase expression domain-containing protein</fullName>
    </submittedName>
</protein>
<sequence>MSQWDSRRLIIYLRRIVSLPTAELQHVIERLPRNTISEFLQSLDPKRVAPDNDPTDGARISVGMYQLLGLGQHMDSYGTRKLFGRLLVRMNVLVQCAHNAGVVLGAEDYISLFRAYGAISDIGGAKQLWDQAFGAVQRQPGPEVLHEFLKVRFLVDPMYYGFDKVRVAVTPRNLHRRGYLRFHQSVRRLDRLRFNRQQRAFEFGLDRSMPTAMSLTRRMRGKGPITRLYNSWIAKRNLMTAEVLCSLMIAFARAGSLRFVGLKILPAYFGILTKKDKVTGEITTNSLTPPLSNGVQRPRHKHNFMRPTARLLNTLVEVFCSNGQMGWALDLLDFISREYQVTIPAETWFELLEWSHVLSSTPVSTAWKMAGWYQQVPVRNATELVWNTMTREPYSVQPGFDQYAVLLRSRIARGQFLRANDAVMAKMRQLYDDQSARYETCVFEYIAAVRDGVTPITAVLGAYQRARFRKQHMWFALSELCKRNLAALRIRTLTDARAVRHVPDFLWQNERFVENAAAYRIATGYVSLLDPARPVRMRLYKGRRGRLDVPLKVKGTWRLLAVRPRWSHVLSGRGLYEFKNSRLKPLPLLFGALDAVRLPAPQTPGEYYELQKTKRRIAKGSRVQRDRERKLERKLERNLEPQNTEKRTAKGSDD</sequence>
<feature type="compositionally biased region" description="Basic and acidic residues" evidence="4">
    <location>
        <begin position="623"/>
        <end position="654"/>
    </location>
</feature>
<dbReference type="Pfam" id="PF12921">
    <property type="entry name" value="ATP13"/>
    <property type="match status" value="1"/>
</dbReference>
<comment type="subcellular location">
    <subcellularLocation>
        <location evidence="1">Mitochondrion</location>
    </subcellularLocation>
</comment>
<keyword evidence="2" id="KW-0809">Transit peptide</keyword>
<reference evidence="5 6" key="1">
    <citation type="submission" date="2023-01" db="EMBL/GenBank/DDBJ databases">
        <title>Analysis of 21 Apiospora genomes using comparative genomics revels a genus with tremendous synthesis potential of carbohydrate active enzymes and secondary metabolites.</title>
        <authorList>
            <person name="Sorensen T."/>
        </authorList>
    </citation>
    <scope>NUCLEOTIDE SEQUENCE [LARGE SCALE GENOMIC DNA]</scope>
    <source>
        <strain evidence="5 6">CBS 24483</strain>
    </source>
</reference>
<dbReference type="Proteomes" id="UP001391051">
    <property type="component" value="Unassembled WGS sequence"/>
</dbReference>
<proteinExistence type="predicted"/>
<evidence type="ECO:0000256" key="4">
    <source>
        <dbReference type="SAM" id="MobiDB-lite"/>
    </source>
</evidence>
<name>A0ABR1PS20_9PEZI</name>
<gene>
    <name evidence="5" type="ORF">PG986_015154</name>
</gene>
<evidence type="ECO:0000256" key="2">
    <source>
        <dbReference type="ARBA" id="ARBA00022946"/>
    </source>
</evidence>
<dbReference type="GeneID" id="92084438"/>
<dbReference type="RefSeq" id="XP_066692465.1">
    <property type="nucleotide sequence ID" value="XM_066851376.1"/>
</dbReference>
<keyword evidence="6" id="KW-1185">Reference proteome</keyword>
<dbReference type="InterPro" id="IPR024319">
    <property type="entry name" value="ATPase_expression_mit"/>
</dbReference>